<feature type="non-terminal residue" evidence="2">
    <location>
        <position position="1"/>
    </location>
</feature>
<dbReference type="Pfam" id="PF06677">
    <property type="entry name" value="Auto_anti-p27"/>
    <property type="match status" value="1"/>
</dbReference>
<name>A0A131XZH2_IXORI</name>
<organism evidence="2">
    <name type="scientific">Ixodes ricinus</name>
    <name type="common">Common tick</name>
    <name type="synonym">Acarus ricinus</name>
    <dbReference type="NCBI Taxonomy" id="34613"/>
    <lineage>
        <taxon>Eukaryota</taxon>
        <taxon>Metazoa</taxon>
        <taxon>Ecdysozoa</taxon>
        <taxon>Arthropoda</taxon>
        <taxon>Chelicerata</taxon>
        <taxon>Arachnida</taxon>
        <taxon>Acari</taxon>
        <taxon>Parasitiformes</taxon>
        <taxon>Ixodida</taxon>
        <taxon>Ixodoidea</taxon>
        <taxon>Ixodidae</taxon>
        <taxon>Ixodinae</taxon>
        <taxon>Ixodes</taxon>
    </lineage>
</organism>
<dbReference type="InterPro" id="IPR051888">
    <property type="entry name" value="UPF0148_domain"/>
</dbReference>
<protein>
    <submittedName>
        <fullName evidence="2">Putative zn-ribbon-containing protein implicated in mitosis</fullName>
    </submittedName>
</protein>
<evidence type="ECO:0000313" key="2">
    <source>
        <dbReference type="EMBL" id="JAP72633.1"/>
    </source>
</evidence>
<dbReference type="AlphaFoldDB" id="A0A131XZH2"/>
<sequence>PTLEASMDDDSWRPPTDAELKVLEARRERQDKISMIMGDYLLRGYKMLGDICDVCSTILLEDRQSNKYCIACSEVDTSENLKDNPVLSDAAAQRLVEELEANSEPQLREPQATELTPLLPDRDRYVPRRDPSRGDAHASSVAGLPVFQSDNNALPADTCLDATAAQRVVRDKLEWATRELRTCSSVDLSIQMCNLVKSCAEALLALRNLGLDGESASRDTGAPMSWRNPRPL</sequence>
<feature type="region of interest" description="Disordered" evidence="1">
    <location>
        <begin position="121"/>
        <end position="141"/>
    </location>
</feature>
<proteinExistence type="evidence at transcript level"/>
<feature type="compositionally biased region" description="Basic and acidic residues" evidence="1">
    <location>
        <begin position="121"/>
        <end position="136"/>
    </location>
</feature>
<reference evidence="2" key="1">
    <citation type="submission" date="2016-02" db="EMBL/GenBank/DDBJ databases">
        <title>RNAseq analyses of the midgut from blood- or serum-fed Ixodes ricinus ticks.</title>
        <authorList>
            <person name="Perner J."/>
            <person name="Provaznik J."/>
            <person name="Schrenkova J."/>
            <person name="Urbanova V."/>
            <person name="Ribeiro J.M."/>
            <person name="Kopacek P."/>
        </authorList>
    </citation>
    <scope>NUCLEOTIDE SEQUENCE</scope>
    <source>
        <tissue evidence="2">Gut</tissue>
    </source>
</reference>
<dbReference type="PANTHER" id="PTHR16537:SF1">
    <property type="entry name" value="PROTEIN ZNRD2"/>
    <property type="match status" value="1"/>
</dbReference>
<evidence type="ECO:0000256" key="1">
    <source>
        <dbReference type="SAM" id="MobiDB-lite"/>
    </source>
</evidence>
<dbReference type="PANTHER" id="PTHR16537">
    <property type="entry name" value="SJOEGREN SYNDROME/SCLERODERMA AUTOANTIGEN 1"/>
    <property type="match status" value="1"/>
</dbReference>
<dbReference type="InterPro" id="IPR009563">
    <property type="entry name" value="SSSCA1"/>
</dbReference>
<dbReference type="EMBL" id="GEFM01003163">
    <property type="protein sequence ID" value="JAP72633.1"/>
    <property type="molecule type" value="mRNA"/>
</dbReference>
<accession>A0A131XZH2</accession>